<evidence type="ECO:0000313" key="5">
    <source>
        <dbReference type="EMBL" id="MFC3762958.1"/>
    </source>
</evidence>
<keyword evidence="2" id="KW-0328">Glycosyltransferase</keyword>
<dbReference type="Proteomes" id="UP001595699">
    <property type="component" value="Unassembled WGS sequence"/>
</dbReference>
<keyword evidence="3" id="KW-0808">Transferase</keyword>
<protein>
    <submittedName>
        <fullName evidence="5">Polyprenol monophosphomannose synthase</fullName>
    </submittedName>
</protein>
<evidence type="ECO:0000256" key="2">
    <source>
        <dbReference type="ARBA" id="ARBA00022676"/>
    </source>
</evidence>
<accession>A0ABV7YCS4</accession>
<dbReference type="InterPro" id="IPR001173">
    <property type="entry name" value="Glyco_trans_2-like"/>
</dbReference>
<evidence type="ECO:0000256" key="3">
    <source>
        <dbReference type="ARBA" id="ARBA00022679"/>
    </source>
</evidence>
<feature type="domain" description="Glycosyltransferase 2-like" evidence="4">
    <location>
        <begin position="9"/>
        <end position="172"/>
    </location>
</feature>
<reference evidence="6" key="1">
    <citation type="journal article" date="2019" name="Int. J. Syst. Evol. Microbiol.">
        <title>The Global Catalogue of Microorganisms (GCM) 10K type strain sequencing project: providing services to taxonomists for standard genome sequencing and annotation.</title>
        <authorList>
            <consortium name="The Broad Institute Genomics Platform"/>
            <consortium name="The Broad Institute Genome Sequencing Center for Infectious Disease"/>
            <person name="Wu L."/>
            <person name="Ma J."/>
        </authorList>
    </citation>
    <scope>NUCLEOTIDE SEQUENCE [LARGE SCALE GENOMIC DNA]</scope>
    <source>
        <strain evidence="6">CGMCC 4.7241</strain>
    </source>
</reference>
<keyword evidence="6" id="KW-1185">Reference proteome</keyword>
<comment type="similarity">
    <text evidence="1">Belongs to the glycosyltransferase 2 family.</text>
</comment>
<dbReference type="PANTHER" id="PTHR43398">
    <property type="entry name" value="DOLICHOL-PHOSPHATE MANNOSYLTRANSFERASE SUBUNIT 1"/>
    <property type="match status" value="1"/>
</dbReference>
<dbReference type="CDD" id="cd06442">
    <property type="entry name" value="DPM1_like"/>
    <property type="match status" value="1"/>
</dbReference>
<gene>
    <name evidence="5" type="ORF">ACFOUW_19110</name>
</gene>
<dbReference type="InterPro" id="IPR039528">
    <property type="entry name" value="DPM1-like"/>
</dbReference>
<evidence type="ECO:0000313" key="6">
    <source>
        <dbReference type="Proteomes" id="UP001595699"/>
    </source>
</evidence>
<evidence type="ECO:0000259" key="4">
    <source>
        <dbReference type="Pfam" id="PF00535"/>
    </source>
</evidence>
<proteinExistence type="inferred from homology"/>
<sequence length="255" mass="28292">MGELGRVLVVVPTYNESDNLERILARVFAAAPSVHVLVADDGSPDGTGEIADRLAAEDSRVHVLHRPLKEGLGRAYVAGFRWGLARDYDILCEMDADGSHPPEALPALLTALTSADLVLGSRWVPGGRVENWPMTRELFSRCANLYTRIALGMPLRDATAGFRAYRRETVEAIDLDGVASLGYAFQIDLALRTIRAGFRVVEVPITFTEREFGRSKMSQREIVEALWRVTLWGLGYRTQQVRERLGGRKALTRKG</sequence>
<name>A0ABV7YCS4_9ACTN</name>
<evidence type="ECO:0000256" key="1">
    <source>
        <dbReference type="ARBA" id="ARBA00006739"/>
    </source>
</evidence>
<dbReference type="RefSeq" id="WP_205119952.1">
    <property type="nucleotide sequence ID" value="NZ_JAFBCM010000001.1"/>
</dbReference>
<dbReference type="PANTHER" id="PTHR43398:SF1">
    <property type="entry name" value="DOLICHOL-PHOSPHATE MANNOSYLTRANSFERASE SUBUNIT 1"/>
    <property type="match status" value="1"/>
</dbReference>
<comment type="caution">
    <text evidence="5">The sequence shown here is derived from an EMBL/GenBank/DDBJ whole genome shotgun (WGS) entry which is preliminary data.</text>
</comment>
<organism evidence="5 6">
    <name type="scientific">Tenggerimyces flavus</name>
    <dbReference type="NCBI Taxonomy" id="1708749"/>
    <lineage>
        <taxon>Bacteria</taxon>
        <taxon>Bacillati</taxon>
        <taxon>Actinomycetota</taxon>
        <taxon>Actinomycetes</taxon>
        <taxon>Propionibacteriales</taxon>
        <taxon>Nocardioidaceae</taxon>
        <taxon>Tenggerimyces</taxon>
    </lineage>
</organism>
<dbReference type="SUPFAM" id="SSF53448">
    <property type="entry name" value="Nucleotide-diphospho-sugar transferases"/>
    <property type="match status" value="1"/>
</dbReference>
<dbReference type="InterPro" id="IPR029044">
    <property type="entry name" value="Nucleotide-diphossugar_trans"/>
</dbReference>
<dbReference type="EMBL" id="JBHRZH010000017">
    <property type="protein sequence ID" value="MFC3762958.1"/>
    <property type="molecule type" value="Genomic_DNA"/>
</dbReference>
<dbReference type="Gene3D" id="3.90.550.10">
    <property type="entry name" value="Spore Coat Polysaccharide Biosynthesis Protein SpsA, Chain A"/>
    <property type="match status" value="1"/>
</dbReference>
<dbReference type="Pfam" id="PF00535">
    <property type="entry name" value="Glycos_transf_2"/>
    <property type="match status" value="1"/>
</dbReference>